<organism evidence="1 2">
    <name type="scientific">Pseudomonas kielensis</name>
    <dbReference type="NCBI Taxonomy" id="2762577"/>
    <lineage>
        <taxon>Bacteria</taxon>
        <taxon>Pseudomonadati</taxon>
        <taxon>Pseudomonadota</taxon>
        <taxon>Gammaproteobacteria</taxon>
        <taxon>Pseudomonadales</taxon>
        <taxon>Pseudomonadaceae</taxon>
        <taxon>Pseudomonas</taxon>
    </lineage>
</organism>
<accession>A0A7X1GJ04</accession>
<dbReference type="Proteomes" id="UP000526003">
    <property type="component" value="Unassembled WGS sequence"/>
</dbReference>
<comment type="caution">
    <text evidence="1">The sequence shown here is derived from an EMBL/GenBank/DDBJ whole genome shotgun (WGS) entry which is preliminary data.</text>
</comment>
<evidence type="ECO:0000313" key="2">
    <source>
        <dbReference type="Proteomes" id="UP000526003"/>
    </source>
</evidence>
<dbReference type="AlphaFoldDB" id="A0A7X1GJ04"/>
<proteinExistence type="predicted"/>
<dbReference type="RefSeq" id="WP_185819137.1">
    <property type="nucleotide sequence ID" value="NZ_JACMYG010000042.1"/>
</dbReference>
<gene>
    <name evidence="1" type="ORF">H7995_25910</name>
</gene>
<keyword evidence="2" id="KW-1185">Reference proteome</keyword>
<evidence type="ECO:0000313" key="1">
    <source>
        <dbReference type="EMBL" id="MBC2693229.1"/>
    </source>
</evidence>
<protein>
    <submittedName>
        <fullName evidence="1">Uncharacterized protein</fullName>
    </submittedName>
</protein>
<dbReference type="EMBL" id="JACMYG010000042">
    <property type="protein sequence ID" value="MBC2693229.1"/>
    <property type="molecule type" value="Genomic_DNA"/>
</dbReference>
<name>A0A7X1GJ04_9PSED</name>
<sequence length="74" mass="8457">MAIPAPYDSHPLMLAPVMQLLHAMPGTVLWVVGDTWVKCENGVYFVGADEEVDRKRVYELLRDAQGDVYLWTDY</sequence>
<reference evidence="1 2" key="1">
    <citation type="submission" date="2020-08" db="EMBL/GenBank/DDBJ databases">
        <title>Pseudomonas sp. nov.</title>
        <authorList>
            <person name="Gieschler S."/>
            <person name="Fiedler G."/>
            <person name="Brinks E."/>
            <person name="Boehnlein C."/>
            <person name="Franz C.M.A.P."/>
            <person name="Kabisch J."/>
        </authorList>
    </citation>
    <scope>NUCLEOTIDE SEQUENCE [LARGE SCALE GENOMIC DNA]</scope>
    <source>
        <strain evidence="1 2">MBT-1</strain>
    </source>
</reference>